<dbReference type="HOGENOM" id="CLU_013985_36_2_9"/>
<sequence>MNFREANANDVNELVLLFKNLQDMHSENVTNVFNQNIDEYILMDYVSKVISSENYNFYIAEDEKKIIGALEVITIIEKDNPVFKSREYALIDKLIVDNYYRGYGIGSRLIEYAEKDLKSRGIKEIEIYVWEFNKGALNLYEKKGYKTICRRMAKSI</sequence>
<evidence type="ECO:0000313" key="3">
    <source>
        <dbReference type="Proteomes" id="UP000032250"/>
    </source>
</evidence>
<feature type="domain" description="N-acetyltransferase" evidence="1">
    <location>
        <begin position="1"/>
        <end position="156"/>
    </location>
</feature>
<dbReference type="Pfam" id="PF00583">
    <property type="entry name" value="Acetyltransf_1"/>
    <property type="match status" value="1"/>
</dbReference>
<name>A0A0D1BV34_CLOBO</name>
<dbReference type="GO" id="GO:0016747">
    <property type="term" value="F:acyltransferase activity, transferring groups other than amino-acyl groups"/>
    <property type="evidence" value="ECO:0007669"/>
    <property type="project" value="InterPro"/>
</dbReference>
<dbReference type="CDD" id="cd04301">
    <property type="entry name" value="NAT_SF"/>
    <property type="match status" value="1"/>
</dbReference>
<proteinExistence type="predicted"/>
<dbReference type="OrthoDB" id="9796381at2"/>
<dbReference type="AlphaFoldDB" id="A0A0D1BV34"/>
<accession>A0A0D1BV34</accession>
<dbReference type="EMBL" id="JXSU01000007">
    <property type="protein sequence ID" value="KIS22636.1"/>
    <property type="molecule type" value="Genomic_DNA"/>
</dbReference>
<dbReference type="Proteomes" id="UP000032250">
    <property type="component" value="Unassembled WGS sequence"/>
</dbReference>
<dbReference type="InterPro" id="IPR016181">
    <property type="entry name" value="Acyl_CoA_acyltransferase"/>
</dbReference>
<gene>
    <name evidence="2" type="ORF">N495_03215</name>
</gene>
<dbReference type="RefSeq" id="WP_043031421.1">
    <property type="nucleotide sequence ID" value="NZ_JXSU01000007.1"/>
</dbReference>
<dbReference type="Gene3D" id="3.40.630.30">
    <property type="match status" value="1"/>
</dbReference>
<evidence type="ECO:0000259" key="1">
    <source>
        <dbReference type="PROSITE" id="PS51186"/>
    </source>
</evidence>
<dbReference type="PANTHER" id="PTHR43617:SF34">
    <property type="entry name" value="PUTATIVE-RELATED"/>
    <property type="match status" value="1"/>
</dbReference>
<dbReference type="PROSITE" id="PS51186">
    <property type="entry name" value="GNAT"/>
    <property type="match status" value="1"/>
</dbReference>
<organism evidence="2 3">
    <name type="scientific">Clostridium botulinum B2 450</name>
    <dbReference type="NCBI Taxonomy" id="1379739"/>
    <lineage>
        <taxon>Bacteria</taxon>
        <taxon>Bacillati</taxon>
        <taxon>Bacillota</taxon>
        <taxon>Clostridia</taxon>
        <taxon>Eubacteriales</taxon>
        <taxon>Clostridiaceae</taxon>
        <taxon>Clostridium</taxon>
    </lineage>
</organism>
<keyword evidence="2" id="KW-0808">Transferase</keyword>
<dbReference type="InterPro" id="IPR000182">
    <property type="entry name" value="GNAT_dom"/>
</dbReference>
<protein>
    <submittedName>
        <fullName evidence="2">GNAT family acetyltransferase</fullName>
    </submittedName>
</protein>
<dbReference type="InterPro" id="IPR050276">
    <property type="entry name" value="MshD_Acetyltransferase"/>
</dbReference>
<dbReference type="PATRIC" id="fig|1379739.3.peg.956"/>
<dbReference type="PANTHER" id="PTHR43617">
    <property type="entry name" value="L-AMINO ACID N-ACETYLTRANSFERASE"/>
    <property type="match status" value="1"/>
</dbReference>
<evidence type="ECO:0000313" key="2">
    <source>
        <dbReference type="EMBL" id="KIS22636.1"/>
    </source>
</evidence>
<comment type="caution">
    <text evidence="2">The sequence shown here is derived from an EMBL/GenBank/DDBJ whole genome shotgun (WGS) entry which is preliminary data.</text>
</comment>
<dbReference type="SUPFAM" id="SSF55729">
    <property type="entry name" value="Acyl-CoA N-acyltransferases (Nat)"/>
    <property type="match status" value="1"/>
</dbReference>
<reference evidence="2 3" key="1">
    <citation type="submission" date="2014-06" db="EMBL/GenBank/DDBJ databases">
        <title>Genome characterization of distinct group I Clostridium botulinum lineages.</title>
        <authorList>
            <person name="Giordani F."/>
            <person name="Anselmo A."/>
            <person name="Fillo S."/>
            <person name="Palozzi A.M."/>
            <person name="Fortunato A."/>
            <person name="Gentile B."/>
            <person name="Ciammaruconi A."/>
            <person name="Anniballi F."/>
            <person name="De Medici D."/>
            <person name="Lista F."/>
        </authorList>
    </citation>
    <scope>NUCLEOTIDE SEQUENCE [LARGE SCALE GENOMIC DNA]</scope>
    <source>
        <strain evidence="2 3">B2 450</strain>
    </source>
</reference>